<sequence length="152" mass="16638">MAPTAAQIQALLQQQPLHQHIKSGKSSSMLHLGGLEDILADDVTVEIPGLGVEIKGRDKMTSKDVHHKIPPMTDVINAEHPVETLPPHVIGGGDDEWAVAILTSKAMTHSGKAWDHQTVALMHFNAENKIDLLRGYIDTKHVHEHIDAHASR</sequence>
<dbReference type="EMBL" id="BAAFSV010000004">
    <property type="protein sequence ID" value="GAB1318077.1"/>
    <property type="molecule type" value="Genomic_DNA"/>
</dbReference>
<reference evidence="1 2" key="1">
    <citation type="submission" date="2024-09" db="EMBL/GenBank/DDBJ databases">
        <title>Itraconazole resistance in Madurella fahalii resulting from another homologue of gene encoding cytochrome P450 14-alpha sterol demethylase (CYP51).</title>
        <authorList>
            <person name="Yoshioka I."/>
            <person name="Fahal A.H."/>
            <person name="Kaneko S."/>
            <person name="Yaguchi T."/>
        </authorList>
    </citation>
    <scope>NUCLEOTIDE SEQUENCE [LARGE SCALE GENOMIC DNA]</scope>
    <source>
        <strain evidence="1 2">IFM 68171</strain>
    </source>
</reference>
<keyword evidence="2" id="KW-1185">Reference proteome</keyword>
<dbReference type="RefSeq" id="XP_070919808.1">
    <property type="nucleotide sequence ID" value="XM_071063707.1"/>
</dbReference>
<organism evidence="1 2">
    <name type="scientific">Madurella fahalii</name>
    <dbReference type="NCBI Taxonomy" id="1157608"/>
    <lineage>
        <taxon>Eukaryota</taxon>
        <taxon>Fungi</taxon>
        <taxon>Dikarya</taxon>
        <taxon>Ascomycota</taxon>
        <taxon>Pezizomycotina</taxon>
        <taxon>Sordariomycetes</taxon>
        <taxon>Sordariomycetidae</taxon>
        <taxon>Sordariales</taxon>
        <taxon>Sordariales incertae sedis</taxon>
        <taxon>Madurella</taxon>
    </lineage>
</organism>
<gene>
    <name evidence="1" type="ORF">MFIFM68171_08287</name>
</gene>
<evidence type="ECO:0000313" key="2">
    <source>
        <dbReference type="Proteomes" id="UP001628179"/>
    </source>
</evidence>
<dbReference type="SUPFAM" id="SSF54427">
    <property type="entry name" value="NTF2-like"/>
    <property type="match status" value="1"/>
</dbReference>
<dbReference type="InterPro" id="IPR032710">
    <property type="entry name" value="NTF2-like_dom_sf"/>
</dbReference>
<dbReference type="Proteomes" id="UP001628179">
    <property type="component" value="Unassembled WGS sequence"/>
</dbReference>
<dbReference type="GeneID" id="98179030"/>
<name>A0ABQ0GJY2_9PEZI</name>
<proteinExistence type="predicted"/>
<protein>
    <submittedName>
        <fullName evidence="1">SnoaL-like domain-containing protein</fullName>
    </submittedName>
</protein>
<evidence type="ECO:0000313" key="1">
    <source>
        <dbReference type="EMBL" id="GAB1318077.1"/>
    </source>
</evidence>
<comment type="caution">
    <text evidence="1">The sequence shown here is derived from an EMBL/GenBank/DDBJ whole genome shotgun (WGS) entry which is preliminary data.</text>
</comment>
<dbReference type="Gene3D" id="3.10.450.50">
    <property type="match status" value="1"/>
</dbReference>
<accession>A0ABQ0GJY2</accession>